<sequence length="165" mass="19187">MKKLSILFLVFLSLNSLAYSELKGCYETISFNAQDVVSGPSALNSQSEFFLTDNQYYRDLETFKELKTLVVSVFNGYNDPWYGFSNVIIPVEKGEWTKVGNEISFKMNEDIMYYSSNYERIKVDFLVDAKFKIVGDEIEGDFYFSSVRRGLFYDFSARLKKKECL</sequence>
<feature type="chain" id="PRO_5003154556" evidence="1">
    <location>
        <begin position="19"/>
        <end position="165"/>
    </location>
</feature>
<dbReference type="AlphaFoldDB" id="E1X009"/>
<dbReference type="KEGG" id="bmx:BMS_3192"/>
<keyword evidence="2" id="KW-0449">Lipoprotein</keyword>
<reference evidence="3" key="1">
    <citation type="journal article" date="2013" name="ISME J.">
        <title>A small predatory core genome in the divergent marine Bacteriovorax marinus SJ and the terrestrial Bdellovibrio bacteriovorus.</title>
        <authorList>
            <person name="Crossman L.C."/>
            <person name="Chen H."/>
            <person name="Cerdeno-Tarraga A.M."/>
            <person name="Brooks K."/>
            <person name="Quail M.A."/>
            <person name="Pineiro S.A."/>
            <person name="Hobley L."/>
            <person name="Sockett R.E."/>
            <person name="Bentley S.D."/>
            <person name="Parkhill J."/>
            <person name="Williams H.N."/>
            <person name="Stine O.C."/>
        </authorList>
    </citation>
    <scope>NUCLEOTIDE SEQUENCE [LARGE SCALE GENOMIC DNA]</scope>
    <source>
        <strain evidence="3">ATCC BAA-682 / DSM 15412 / SJ</strain>
    </source>
</reference>
<keyword evidence="1" id="KW-0732">Signal</keyword>
<dbReference type="RefSeq" id="WP_014245715.1">
    <property type="nucleotide sequence ID" value="NC_016620.1"/>
</dbReference>
<dbReference type="PATRIC" id="fig|862908.3.peg.3051"/>
<organism evidence="2 3">
    <name type="scientific">Halobacteriovorax marinus (strain ATCC BAA-682 / DSM 15412 / SJ)</name>
    <name type="common">Bacteriovorax marinus</name>
    <dbReference type="NCBI Taxonomy" id="862908"/>
    <lineage>
        <taxon>Bacteria</taxon>
        <taxon>Pseudomonadati</taxon>
        <taxon>Bdellovibrionota</taxon>
        <taxon>Bacteriovoracia</taxon>
        <taxon>Bacteriovoracales</taxon>
        <taxon>Halobacteriovoraceae</taxon>
        <taxon>Halobacteriovorax</taxon>
    </lineage>
</organism>
<proteinExistence type="predicted"/>
<protein>
    <submittedName>
        <fullName evidence="2">Lipoprotein</fullName>
    </submittedName>
</protein>
<evidence type="ECO:0000256" key="1">
    <source>
        <dbReference type="SAM" id="SignalP"/>
    </source>
</evidence>
<accession>E1X009</accession>
<evidence type="ECO:0000313" key="3">
    <source>
        <dbReference type="Proteomes" id="UP000008963"/>
    </source>
</evidence>
<name>E1X009_HALMS</name>
<dbReference type="EMBL" id="FQ312005">
    <property type="protein sequence ID" value="CBW27945.1"/>
    <property type="molecule type" value="Genomic_DNA"/>
</dbReference>
<dbReference type="OrthoDB" id="5293046at2"/>
<dbReference type="HOGENOM" id="CLU_1608555_0_0_7"/>
<keyword evidence="3" id="KW-1185">Reference proteome</keyword>
<dbReference type="Proteomes" id="UP000008963">
    <property type="component" value="Chromosome"/>
</dbReference>
<feature type="signal peptide" evidence="1">
    <location>
        <begin position="1"/>
        <end position="18"/>
    </location>
</feature>
<evidence type="ECO:0000313" key="2">
    <source>
        <dbReference type="EMBL" id="CBW27945.1"/>
    </source>
</evidence>
<gene>
    <name evidence="2" type="ordered locus">BMS_3192</name>
</gene>